<evidence type="ECO:0000256" key="1">
    <source>
        <dbReference type="SAM" id="MobiDB-lite"/>
    </source>
</evidence>
<reference evidence="2 3" key="1">
    <citation type="journal article" date="2013" name="BMC Genomics">
        <title>Genomics-driven discovery of the pneumocandin biosynthetic gene cluster in the fungus Glarea lozoyensis.</title>
        <authorList>
            <person name="Chen L."/>
            <person name="Yue Q."/>
            <person name="Zhang X."/>
            <person name="Xiang M."/>
            <person name="Wang C."/>
            <person name="Li S."/>
            <person name="Che Y."/>
            <person name="Ortiz-Lopez F.J."/>
            <person name="Bills G.F."/>
            <person name="Liu X."/>
            <person name="An Z."/>
        </authorList>
    </citation>
    <scope>NUCLEOTIDE SEQUENCE [LARGE SCALE GENOMIC DNA]</scope>
    <source>
        <strain evidence="3">ATCC 20868 / MF5171</strain>
    </source>
</reference>
<proteinExistence type="predicted"/>
<name>S3D5V5_GLAL2</name>
<evidence type="ECO:0000313" key="2">
    <source>
        <dbReference type="EMBL" id="EPE33140.1"/>
    </source>
</evidence>
<dbReference type="GeneID" id="19465206"/>
<dbReference type="AlphaFoldDB" id="S3D5V5"/>
<dbReference type="Proteomes" id="UP000016922">
    <property type="component" value="Unassembled WGS sequence"/>
</dbReference>
<feature type="compositionally biased region" description="Low complexity" evidence="1">
    <location>
        <begin position="1"/>
        <end position="25"/>
    </location>
</feature>
<keyword evidence="3" id="KW-1185">Reference proteome</keyword>
<dbReference type="RefSeq" id="XP_008079757.1">
    <property type="nucleotide sequence ID" value="XM_008081566.1"/>
</dbReference>
<organism evidence="2 3">
    <name type="scientific">Glarea lozoyensis (strain ATCC 20868 / MF5171)</name>
    <dbReference type="NCBI Taxonomy" id="1116229"/>
    <lineage>
        <taxon>Eukaryota</taxon>
        <taxon>Fungi</taxon>
        <taxon>Dikarya</taxon>
        <taxon>Ascomycota</taxon>
        <taxon>Pezizomycotina</taxon>
        <taxon>Leotiomycetes</taxon>
        <taxon>Helotiales</taxon>
        <taxon>Helotiaceae</taxon>
        <taxon>Glarea</taxon>
    </lineage>
</organism>
<gene>
    <name evidence="2" type="ORF">GLAREA_06152</name>
</gene>
<evidence type="ECO:0000313" key="3">
    <source>
        <dbReference type="Proteomes" id="UP000016922"/>
    </source>
</evidence>
<dbReference type="KEGG" id="glz:GLAREA_06152"/>
<feature type="region of interest" description="Disordered" evidence="1">
    <location>
        <begin position="1"/>
        <end position="26"/>
    </location>
</feature>
<dbReference type="HOGENOM" id="CLU_2038306_0_0_1"/>
<protein>
    <submittedName>
        <fullName evidence="2">Uncharacterized protein</fullName>
    </submittedName>
</protein>
<dbReference type="EMBL" id="KE145358">
    <property type="protein sequence ID" value="EPE33140.1"/>
    <property type="molecule type" value="Genomic_DNA"/>
</dbReference>
<sequence>MSQQQPSSSSSPSSSTHRHSSPATSYQASHYTHLYALPPTQAPSSEVRTWLSTWFNVHEIPEFDQKVLERVYWNGFDVSELAYGVMVEQLVDWGTDEGWAMGIVVDVQRGREIRWEKEREE</sequence>
<accession>S3D5V5</accession>